<accession>A0A507DTU4</accession>
<dbReference type="GO" id="GO:0032259">
    <property type="term" value="P:methylation"/>
    <property type="evidence" value="ECO:0007669"/>
    <property type="project" value="UniProtKB-KW"/>
</dbReference>
<feature type="region of interest" description="Disordered" evidence="2">
    <location>
        <begin position="626"/>
        <end position="656"/>
    </location>
</feature>
<evidence type="ECO:0000256" key="1">
    <source>
        <dbReference type="PROSITE-ProRule" id="PRU01023"/>
    </source>
</evidence>
<organism evidence="4 5">
    <name type="scientific">Powellomyces hirtus</name>
    <dbReference type="NCBI Taxonomy" id="109895"/>
    <lineage>
        <taxon>Eukaryota</taxon>
        <taxon>Fungi</taxon>
        <taxon>Fungi incertae sedis</taxon>
        <taxon>Chytridiomycota</taxon>
        <taxon>Chytridiomycota incertae sedis</taxon>
        <taxon>Chytridiomycetes</taxon>
        <taxon>Spizellomycetales</taxon>
        <taxon>Powellomycetaceae</taxon>
        <taxon>Powellomyces</taxon>
    </lineage>
</organism>
<dbReference type="PROSITE" id="PS51686">
    <property type="entry name" value="SAM_MT_RSMB_NOP"/>
    <property type="match status" value="1"/>
</dbReference>
<evidence type="ECO:0000256" key="2">
    <source>
        <dbReference type="SAM" id="MobiDB-lite"/>
    </source>
</evidence>
<keyword evidence="1" id="KW-0808">Transferase</keyword>
<dbReference type="CDD" id="cd02440">
    <property type="entry name" value="AdoMet_MTases"/>
    <property type="match status" value="1"/>
</dbReference>
<name>A0A507DTU4_9FUNG</name>
<feature type="binding site" evidence="1">
    <location>
        <position position="396"/>
    </location>
    <ligand>
        <name>S-adenosyl-L-methionine</name>
        <dbReference type="ChEBI" id="CHEBI:59789"/>
    </ligand>
</feature>
<comment type="caution">
    <text evidence="1">Lacks conserved residue(s) required for the propagation of feature annotation.</text>
</comment>
<dbReference type="GO" id="GO:0003723">
    <property type="term" value="F:RNA binding"/>
    <property type="evidence" value="ECO:0007669"/>
    <property type="project" value="UniProtKB-UniRule"/>
</dbReference>
<sequence length="736" mass="81693">MSTSDIHRHQRGSQGSLRAYHSDISLAPGGPSASKLSRSGSSLQYGSDSSLQRSHSLLDDLDAADQHTCGEILLAAETLENIVNESVFVGAAPTMRRGRSGHLEHGSVWRDNMGDKVLKLVYGTMKYMPYIDTILVKTQFLVYHNQFLNHLGVVKVMIYDLMKHHFNYHEYSGLSGDLPADASASDEEAVATIMELDAALREFQVKMAAAYARIRIERKASGTTSKEQMENVLPETVRQKEYIAVDMPKCLRINRFKTTKDAIMEELEQSRTTSSFRTDVIVDPDFEDLLVVSPDRFNEIKASKAVTEGRLIVEDKTSFWLPQHIRSLLPSMQDEGKEIQVLDARAGCGIKALHLASALNTVGKVFACESRPGRLESLKSHKEIQGCKNLDIINADFTSLSGDDPRFTDVGNRRLVVAPAHPPRYRGLNQNLGRAQVSIMIVEPLNSGTGILDKLGYLLQEEEFPNEQYSQKDLWALKSQQLSILRHAFSFPNIKAVVYVTRSINAEENEHVVQETLDGIGEEWELGCVLPEVPVMRNEEYEFEECLKILPTESTGNGIFIASFQLVPPAPEEEEELSLDDTAAHLHEKPRRRKRKPHHRQKGEFFVPRLPKALAASVSRLSVPRGLGRSLGQTRSDESVRVGGAKGDAEEDTTAKSSLSLLEARVPQAEPGSVSPKAEPPRRASSYQNAIGVLGISLTSFYAPRDAAMKKLGPDFGSVPSISRMAYPVPNPKPWK</sequence>
<dbReference type="GO" id="GO:0008168">
    <property type="term" value="F:methyltransferase activity"/>
    <property type="evidence" value="ECO:0007669"/>
    <property type="project" value="UniProtKB-KW"/>
</dbReference>
<dbReference type="InterPro" id="IPR029063">
    <property type="entry name" value="SAM-dependent_MTases_sf"/>
</dbReference>
<keyword evidence="1" id="KW-0949">S-adenosyl-L-methionine</keyword>
<dbReference type="SUPFAM" id="SSF53335">
    <property type="entry name" value="S-adenosyl-L-methionine-dependent methyltransferases"/>
    <property type="match status" value="1"/>
</dbReference>
<reference evidence="4 5" key="1">
    <citation type="journal article" date="2019" name="Sci. Rep.">
        <title>Comparative genomics of chytrid fungi reveal insights into the obligate biotrophic and pathogenic lifestyle of Synchytrium endobioticum.</title>
        <authorList>
            <person name="van de Vossenberg B.T.L.H."/>
            <person name="Warris S."/>
            <person name="Nguyen H.D.T."/>
            <person name="van Gent-Pelzer M.P.E."/>
            <person name="Joly D.L."/>
            <person name="van de Geest H.C."/>
            <person name="Bonants P.J.M."/>
            <person name="Smith D.S."/>
            <person name="Levesque C.A."/>
            <person name="van der Lee T.A.J."/>
        </authorList>
    </citation>
    <scope>NUCLEOTIDE SEQUENCE [LARGE SCALE GENOMIC DNA]</scope>
    <source>
        <strain evidence="4 5">CBS 809.83</strain>
    </source>
</reference>
<feature type="region of interest" description="Disordered" evidence="2">
    <location>
        <begin position="1"/>
        <end position="48"/>
    </location>
</feature>
<dbReference type="STRING" id="109895.A0A507DTU4"/>
<dbReference type="Gene3D" id="3.40.50.150">
    <property type="entry name" value="Vaccinia Virus protein VP39"/>
    <property type="match status" value="1"/>
</dbReference>
<dbReference type="InterPro" id="IPR042620">
    <property type="entry name" value="NSUN7"/>
</dbReference>
<dbReference type="EMBL" id="QEAQ01000145">
    <property type="protein sequence ID" value="TPX54692.1"/>
    <property type="molecule type" value="Genomic_DNA"/>
</dbReference>
<dbReference type="AlphaFoldDB" id="A0A507DTU4"/>
<proteinExistence type="inferred from homology"/>
<dbReference type="PANTHER" id="PTHR14663">
    <property type="entry name" value="METHYLTRANSFERASE NSUN7-RELATED"/>
    <property type="match status" value="1"/>
</dbReference>
<gene>
    <name evidence="4" type="ORF">PhCBS80983_g05833</name>
</gene>
<comment type="similarity">
    <text evidence="1">Belongs to the class I-like SAM-binding methyltransferase superfamily. RsmB/NOP family.</text>
</comment>
<dbReference type="PANTHER" id="PTHR14663:SF2">
    <property type="entry name" value="METHYLTRANSFERASE NSUN7-RELATED"/>
    <property type="match status" value="1"/>
</dbReference>
<keyword evidence="5" id="KW-1185">Reference proteome</keyword>
<comment type="caution">
    <text evidence="4">The sequence shown here is derived from an EMBL/GenBank/DDBJ whole genome shotgun (WGS) entry which is preliminary data.</text>
</comment>
<feature type="compositionally biased region" description="Low complexity" evidence="2">
    <location>
        <begin position="32"/>
        <end position="48"/>
    </location>
</feature>
<feature type="domain" description="SAM-dependent MTase RsmB/NOP-type" evidence="3">
    <location>
        <begin position="239"/>
        <end position="567"/>
    </location>
</feature>
<keyword evidence="1" id="KW-0489">Methyltransferase</keyword>
<protein>
    <recommendedName>
        <fullName evidence="3">SAM-dependent MTase RsmB/NOP-type domain-containing protein</fullName>
    </recommendedName>
</protein>
<evidence type="ECO:0000259" key="3">
    <source>
        <dbReference type="PROSITE" id="PS51686"/>
    </source>
</evidence>
<keyword evidence="1" id="KW-0694">RNA-binding</keyword>
<feature type="binding site" evidence="1">
    <location>
        <position position="369"/>
    </location>
    <ligand>
        <name>S-adenosyl-L-methionine</name>
        <dbReference type="ChEBI" id="CHEBI:59789"/>
    </ligand>
</feature>
<evidence type="ECO:0000313" key="5">
    <source>
        <dbReference type="Proteomes" id="UP000318582"/>
    </source>
</evidence>
<dbReference type="InterPro" id="IPR001678">
    <property type="entry name" value="MeTrfase_RsmB-F_NOP2_dom"/>
</dbReference>
<dbReference type="Proteomes" id="UP000318582">
    <property type="component" value="Unassembled WGS sequence"/>
</dbReference>
<evidence type="ECO:0000313" key="4">
    <source>
        <dbReference type="EMBL" id="TPX54692.1"/>
    </source>
</evidence>